<name>A0A3A1Y2T6_9GAMM</name>
<dbReference type="InterPro" id="IPR036291">
    <property type="entry name" value="NAD(P)-bd_dom_sf"/>
</dbReference>
<evidence type="ECO:0000313" key="3">
    <source>
        <dbReference type="EMBL" id="RIY31730.1"/>
    </source>
</evidence>
<dbReference type="Gene3D" id="3.40.50.720">
    <property type="entry name" value="NAD(P)-binding Rossmann-like Domain"/>
    <property type="match status" value="1"/>
</dbReference>
<comment type="similarity">
    <text evidence="1">Belongs to the short-chain dehydrogenases/reductases (SDR) family.</text>
</comment>
<gene>
    <name evidence="3" type="ORF">CJP74_06565</name>
</gene>
<evidence type="ECO:0000313" key="4">
    <source>
        <dbReference type="Proteomes" id="UP000266258"/>
    </source>
</evidence>
<proteinExistence type="inferred from homology"/>
<keyword evidence="2" id="KW-0560">Oxidoreductase</keyword>
<dbReference type="PRINTS" id="PR00081">
    <property type="entry name" value="GDHRDH"/>
</dbReference>
<dbReference type="GO" id="GO:0016491">
    <property type="term" value="F:oxidoreductase activity"/>
    <property type="evidence" value="ECO:0007669"/>
    <property type="project" value="UniProtKB-KW"/>
</dbReference>
<dbReference type="SUPFAM" id="SSF51735">
    <property type="entry name" value="NAD(P)-binding Rossmann-fold domains"/>
    <property type="match status" value="1"/>
</dbReference>
<dbReference type="PANTHER" id="PTHR44169">
    <property type="entry name" value="NADPH-DEPENDENT 1-ACYLDIHYDROXYACETONE PHOSPHATE REDUCTASE"/>
    <property type="match status" value="1"/>
</dbReference>
<dbReference type="EMBL" id="NRJH01000056">
    <property type="protein sequence ID" value="RIY31730.1"/>
    <property type="molecule type" value="Genomic_DNA"/>
</dbReference>
<protein>
    <recommendedName>
        <fullName evidence="5">Short-chain dehydrogenase</fullName>
    </recommendedName>
</protein>
<dbReference type="Proteomes" id="UP000266258">
    <property type="component" value="Unassembled WGS sequence"/>
</dbReference>
<accession>A0A3A1Y2T6</accession>
<dbReference type="PROSITE" id="PS00061">
    <property type="entry name" value="ADH_SHORT"/>
    <property type="match status" value="1"/>
</dbReference>
<dbReference type="AlphaFoldDB" id="A0A3A1Y2T6"/>
<dbReference type="RefSeq" id="WP_119497507.1">
    <property type="nucleotide sequence ID" value="NZ_NRJH01000056.1"/>
</dbReference>
<organism evidence="3 4">
    <name type="scientific">Psittacicella melopsittaci</name>
    <dbReference type="NCBI Taxonomy" id="2028576"/>
    <lineage>
        <taxon>Bacteria</taxon>
        <taxon>Pseudomonadati</taxon>
        <taxon>Pseudomonadota</taxon>
        <taxon>Gammaproteobacteria</taxon>
        <taxon>Pasteurellales</taxon>
        <taxon>Psittacicellaceae</taxon>
        <taxon>Psittacicella</taxon>
    </lineage>
</organism>
<dbReference type="OrthoDB" id="9810734at2"/>
<evidence type="ECO:0000256" key="1">
    <source>
        <dbReference type="ARBA" id="ARBA00006484"/>
    </source>
</evidence>
<dbReference type="PANTHER" id="PTHR44169:SF6">
    <property type="entry name" value="NADPH-DEPENDENT 1-ACYLDIHYDROXYACETONE PHOSPHATE REDUCTASE"/>
    <property type="match status" value="1"/>
</dbReference>
<dbReference type="Pfam" id="PF00106">
    <property type="entry name" value="adh_short"/>
    <property type="match status" value="1"/>
</dbReference>
<reference evidence="3 4" key="1">
    <citation type="submission" date="2017-08" db="EMBL/GenBank/DDBJ databases">
        <title>Reclassification of Bisgaard taxon 37 and 44.</title>
        <authorList>
            <person name="Christensen H."/>
        </authorList>
    </citation>
    <scope>NUCLEOTIDE SEQUENCE [LARGE SCALE GENOMIC DNA]</scope>
    <source>
        <strain evidence="3 4">B96_4</strain>
    </source>
</reference>
<dbReference type="InterPro" id="IPR020904">
    <property type="entry name" value="Sc_DH/Rdtase_CS"/>
</dbReference>
<evidence type="ECO:0008006" key="5">
    <source>
        <dbReference type="Google" id="ProtNLM"/>
    </source>
</evidence>
<dbReference type="InterPro" id="IPR002347">
    <property type="entry name" value="SDR_fam"/>
</dbReference>
<keyword evidence="4" id="KW-1185">Reference proteome</keyword>
<comment type="caution">
    <text evidence="3">The sequence shown here is derived from an EMBL/GenBank/DDBJ whole genome shotgun (WGS) entry which is preliminary data.</text>
</comment>
<sequence>MQKILITGCSSGIGKASAIKFKQLGWEVIATVRQAQDGVDLEQLGIKVKICDQGQGEDIAKLFADPDLQQLDAAFLNAGYGFISASEDTPRQQLIDLLNVNLVGTWDYFTRCIKLFRAQGYGRIMVTSSIVSFVPAPFRAAYGASKAGLDAMVKTFRVENDNPNIQVSLLNPGPVITNFRQRALQEYKDFTPTSAHLEKDYQEQKQRLENKNRKRFTSTPEQLANIVVKAFNSKKQKTYYLVGLPTYFMWYLQKLVPQSWALAFLKKTYKLEK</sequence>
<evidence type="ECO:0000256" key="2">
    <source>
        <dbReference type="ARBA" id="ARBA00023002"/>
    </source>
</evidence>